<dbReference type="OrthoDB" id="10267126at2759"/>
<keyword evidence="1" id="KW-0732">Signal</keyword>
<feature type="signal peptide" evidence="1">
    <location>
        <begin position="1"/>
        <end position="20"/>
    </location>
</feature>
<dbReference type="GeneID" id="34617499"/>
<dbReference type="AlphaFoldDB" id="A0A6P6RUJ1"/>
<reference evidence="3" key="1">
    <citation type="submission" date="2025-08" db="UniProtKB">
        <authorList>
            <consortium name="RefSeq"/>
        </authorList>
    </citation>
    <scope>IDENTIFICATION</scope>
</reference>
<name>A0A6P6RUJ1_9EIME</name>
<dbReference type="Proteomes" id="UP000515125">
    <property type="component" value="Unplaced"/>
</dbReference>
<keyword evidence="2" id="KW-1185">Reference proteome</keyword>
<organism evidence="2 3">
    <name type="scientific">Cyclospora cayetanensis</name>
    <dbReference type="NCBI Taxonomy" id="88456"/>
    <lineage>
        <taxon>Eukaryota</taxon>
        <taxon>Sar</taxon>
        <taxon>Alveolata</taxon>
        <taxon>Apicomplexa</taxon>
        <taxon>Conoidasida</taxon>
        <taxon>Coccidia</taxon>
        <taxon>Eucoccidiorida</taxon>
        <taxon>Eimeriorina</taxon>
        <taxon>Eimeriidae</taxon>
        <taxon>Cyclospora</taxon>
    </lineage>
</organism>
<gene>
    <name evidence="3" type="primary">LOC34617499</name>
</gene>
<proteinExistence type="predicted"/>
<accession>A0A6P6RUJ1</accession>
<evidence type="ECO:0000313" key="3">
    <source>
        <dbReference type="RefSeq" id="XP_026191174.1"/>
    </source>
</evidence>
<feature type="chain" id="PRO_5028183954" evidence="1">
    <location>
        <begin position="21"/>
        <end position="376"/>
    </location>
</feature>
<evidence type="ECO:0000313" key="2">
    <source>
        <dbReference type="Proteomes" id="UP000515125"/>
    </source>
</evidence>
<evidence type="ECO:0000256" key="1">
    <source>
        <dbReference type="SAM" id="SignalP"/>
    </source>
</evidence>
<sequence length="376" mass="40531">MMCGPKGFAWLPLWFAFIAAGPWYGLQRDFLSVEGLPLQDDEEPFPWEWGGTRSAMCEACQAVAELLSCSSRTTSGGISSPCYNTLPYLSKGTKRDPALLILENEKDNDPIKWLQRRQLLICDGGLVDYYAQQTETIHEATLAAACGDIFKERGDQILHLFYHQEHPRAIGTGDSVAIAASNKGEAAAALCLPSPCASLWGEGDAPALRPSRSSRSLRDSLLFLSLNQQTPGTETLPSGLQLRWLHRRPEAQPEQTVKGCGPRLFAVAGLPIVAAALDTAREAFASKFGGILFPCRPIRGRLAASTANNTAALKAATPSIVKTFAIRNVIDDAGSFLAFPTLCTALGLARGSRPYEAPRSGATVSLSAARLWGKRI</sequence>
<dbReference type="RefSeq" id="XP_026191174.1">
    <property type="nucleotide sequence ID" value="XM_026335389.1"/>
</dbReference>
<protein>
    <submittedName>
        <fullName evidence="3">Uncharacterized protein LOC34617499</fullName>
    </submittedName>
</protein>